<keyword evidence="2 10" id="KW-0479">Metal-binding</keyword>
<evidence type="ECO:0000256" key="8">
    <source>
        <dbReference type="ARBA" id="ARBA00061282"/>
    </source>
</evidence>
<evidence type="ECO:0000259" key="11">
    <source>
        <dbReference type="PROSITE" id="PS51471"/>
    </source>
</evidence>
<name>A0A6P8CBP4_PUNGR</name>
<dbReference type="OrthoDB" id="288590at2759"/>
<evidence type="ECO:0000256" key="6">
    <source>
        <dbReference type="ARBA" id="ARBA00037909"/>
    </source>
</evidence>
<evidence type="ECO:0000256" key="3">
    <source>
        <dbReference type="ARBA" id="ARBA00022964"/>
    </source>
</evidence>
<reference evidence="13" key="2">
    <citation type="submission" date="2025-08" db="UniProtKB">
        <authorList>
            <consortium name="RefSeq"/>
        </authorList>
    </citation>
    <scope>IDENTIFICATION</scope>
    <source>
        <tissue evidence="13">Leaf</tissue>
    </source>
</reference>
<comment type="similarity">
    <text evidence="8">Belongs to the iron/ascorbate-dependent oxidoreductase family. GA2OX subfamily.</text>
</comment>
<comment type="catalytic activity">
    <reaction evidence="7">
        <text>gibberellin A1 + 2-oxoglutarate + O2 = gibberellin A8 + succinate + CO2</text>
        <dbReference type="Rhea" id="RHEA:15005"/>
        <dbReference type="ChEBI" id="CHEBI:15379"/>
        <dbReference type="ChEBI" id="CHEBI:16526"/>
        <dbReference type="ChEBI" id="CHEBI:16810"/>
        <dbReference type="ChEBI" id="CHEBI:30031"/>
        <dbReference type="ChEBI" id="CHEBI:58524"/>
        <dbReference type="ChEBI" id="CHEBI:58594"/>
        <dbReference type="EC" id="1.14.11.13"/>
    </reaction>
</comment>
<dbReference type="SUPFAM" id="SSF51197">
    <property type="entry name" value="Clavaminate synthase-like"/>
    <property type="match status" value="1"/>
</dbReference>
<keyword evidence="5 10" id="KW-0408">Iron</keyword>
<dbReference type="InterPro" id="IPR044861">
    <property type="entry name" value="IPNS-like_FE2OG_OXY"/>
</dbReference>
<feature type="domain" description="Fe2OG dioxygenase" evidence="11">
    <location>
        <begin position="171"/>
        <end position="288"/>
    </location>
</feature>
<evidence type="ECO:0000256" key="10">
    <source>
        <dbReference type="RuleBase" id="RU003682"/>
    </source>
</evidence>
<reference evidence="12" key="1">
    <citation type="journal article" date="2020" name="Plant Biotechnol. J.">
        <title>The pomegranate (Punica granatum L.) draft genome dissects genetic divergence between soft- and hard-seeded cultivars.</title>
        <authorList>
            <person name="Luo X."/>
            <person name="Li H."/>
            <person name="Wu Z."/>
            <person name="Yao W."/>
            <person name="Zhao P."/>
            <person name="Cao D."/>
            <person name="Yu H."/>
            <person name="Li K."/>
            <person name="Poudel K."/>
            <person name="Zhao D."/>
            <person name="Zhang F."/>
            <person name="Xia X."/>
            <person name="Chen L."/>
            <person name="Wang Q."/>
            <person name="Jing D."/>
            <person name="Cao S."/>
        </authorList>
    </citation>
    <scope>NUCLEOTIDE SEQUENCE [LARGE SCALE GENOMIC DNA]</scope>
    <source>
        <strain evidence="12">cv. Tunisia</strain>
    </source>
</reference>
<keyword evidence="3" id="KW-0223">Dioxygenase</keyword>
<dbReference type="RefSeq" id="XP_031381262.1">
    <property type="nucleotide sequence ID" value="XM_031525402.1"/>
</dbReference>
<dbReference type="PANTHER" id="PTHR47990">
    <property type="entry name" value="2-OXOGLUTARATE (2OG) AND FE(II)-DEPENDENT OXYGENASE SUPERFAMILY PROTEIN-RELATED"/>
    <property type="match status" value="1"/>
</dbReference>
<dbReference type="InterPro" id="IPR026992">
    <property type="entry name" value="DIOX_N"/>
</dbReference>
<evidence type="ECO:0000313" key="12">
    <source>
        <dbReference type="Proteomes" id="UP000515151"/>
    </source>
</evidence>
<dbReference type="PROSITE" id="PS51471">
    <property type="entry name" value="FE2OG_OXY"/>
    <property type="match status" value="1"/>
</dbReference>
<sequence>MVVPTPAPRARPEKIQAVELPVIDLSRRYEAPGLIVAACETHGFFKVINHGVPQEIIAPVEEQSLRFFNKPSSEKLKAGPMNPFGYGSKNIGFNGDIGEVEYLLLGANPNLFDISQRAKNISDDDPAKFSYEVSEYITAVRDLACDILEMMAEGLSLANASAFSEIIRAVDGDSVLRLNYYPRTGCAGDPRSPVLFRNKRREGVSAVGFGEHSDPQMLTVLRSNGVDGLQISLEDGVWIPVPSDPSAFWVNVGDTLQAMTNGRFMSVRHRAVTNPHESRMSMVYFAAPPLHAQIMSPPEMVTPQRPALYRPFTWAEYKSTTYSLRLGDTRLNLFKTA</sequence>
<comment type="pathway">
    <text evidence="6">Plant hormone biosynthesis; gibberellin biosynthesis.</text>
</comment>
<evidence type="ECO:0000313" key="13">
    <source>
        <dbReference type="RefSeq" id="XP_031381262.1"/>
    </source>
</evidence>
<dbReference type="Pfam" id="PF03171">
    <property type="entry name" value="2OG-FeII_Oxy"/>
    <property type="match status" value="1"/>
</dbReference>
<evidence type="ECO:0000256" key="5">
    <source>
        <dbReference type="ARBA" id="ARBA00023004"/>
    </source>
</evidence>
<organism evidence="12 13">
    <name type="scientific">Punica granatum</name>
    <name type="common">Pomegranate</name>
    <dbReference type="NCBI Taxonomy" id="22663"/>
    <lineage>
        <taxon>Eukaryota</taxon>
        <taxon>Viridiplantae</taxon>
        <taxon>Streptophyta</taxon>
        <taxon>Embryophyta</taxon>
        <taxon>Tracheophyta</taxon>
        <taxon>Spermatophyta</taxon>
        <taxon>Magnoliopsida</taxon>
        <taxon>eudicotyledons</taxon>
        <taxon>Gunneridae</taxon>
        <taxon>Pentapetalae</taxon>
        <taxon>rosids</taxon>
        <taxon>malvids</taxon>
        <taxon>Myrtales</taxon>
        <taxon>Lythraceae</taxon>
        <taxon>Punica</taxon>
    </lineage>
</organism>
<evidence type="ECO:0000256" key="4">
    <source>
        <dbReference type="ARBA" id="ARBA00023002"/>
    </source>
</evidence>
<dbReference type="Proteomes" id="UP000515151">
    <property type="component" value="Chromosome 1"/>
</dbReference>
<dbReference type="InterPro" id="IPR027443">
    <property type="entry name" value="IPNS-like_sf"/>
</dbReference>
<keyword evidence="12" id="KW-1185">Reference proteome</keyword>
<dbReference type="InterPro" id="IPR005123">
    <property type="entry name" value="Oxoglu/Fe-dep_dioxygenase_dom"/>
</dbReference>
<protein>
    <recommendedName>
        <fullName evidence="9">gibberellin 2beta-dioxygenase</fullName>
        <ecNumber evidence="9">1.14.11.13</ecNumber>
    </recommendedName>
</protein>
<keyword evidence="4 10" id="KW-0560">Oxidoreductase</keyword>
<dbReference type="AlphaFoldDB" id="A0A6P8CBP4"/>
<dbReference type="InterPro" id="IPR050231">
    <property type="entry name" value="Iron_ascorbate_oxido_reductase"/>
</dbReference>
<dbReference type="Gene3D" id="2.60.120.330">
    <property type="entry name" value="B-lactam Antibiotic, Isopenicillin N Synthase, Chain"/>
    <property type="match status" value="1"/>
</dbReference>
<gene>
    <name evidence="13" type="primary">LOC116195950</name>
</gene>
<evidence type="ECO:0000256" key="1">
    <source>
        <dbReference type="ARBA" id="ARBA00004972"/>
    </source>
</evidence>
<dbReference type="PRINTS" id="PR00682">
    <property type="entry name" value="IPNSYNTHASE"/>
</dbReference>
<evidence type="ECO:0000256" key="9">
    <source>
        <dbReference type="ARBA" id="ARBA00066708"/>
    </source>
</evidence>
<dbReference type="Pfam" id="PF14226">
    <property type="entry name" value="DIOX_N"/>
    <property type="match status" value="1"/>
</dbReference>
<evidence type="ECO:0000256" key="2">
    <source>
        <dbReference type="ARBA" id="ARBA00022723"/>
    </source>
</evidence>
<dbReference type="GO" id="GO:0009685">
    <property type="term" value="P:gibberellin metabolic process"/>
    <property type="evidence" value="ECO:0007669"/>
    <property type="project" value="UniProtKB-ARBA"/>
</dbReference>
<proteinExistence type="inferred from homology"/>
<accession>A0A6P8CBP4</accession>
<evidence type="ECO:0000256" key="7">
    <source>
        <dbReference type="ARBA" id="ARBA00052204"/>
    </source>
</evidence>
<dbReference type="GO" id="GO:0046872">
    <property type="term" value="F:metal ion binding"/>
    <property type="evidence" value="ECO:0007669"/>
    <property type="project" value="UniProtKB-KW"/>
</dbReference>
<dbReference type="GO" id="GO:0045543">
    <property type="term" value="F:gibberellin 2-beta-dioxygenase activity"/>
    <property type="evidence" value="ECO:0007669"/>
    <property type="project" value="UniProtKB-EC"/>
</dbReference>
<comment type="pathway">
    <text evidence="1">Hormone biosynthesis.</text>
</comment>
<dbReference type="GeneID" id="116195950"/>
<dbReference type="EC" id="1.14.11.13" evidence="9"/>
<dbReference type="FunFam" id="2.60.120.330:FF:000025">
    <property type="entry name" value="Gibberellin 2-beta-dioxygenase 2"/>
    <property type="match status" value="1"/>
</dbReference>